<dbReference type="CDD" id="cd04301">
    <property type="entry name" value="NAT_SF"/>
    <property type="match status" value="1"/>
</dbReference>
<dbReference type="Pfam" id="PF00583">
    <property type="entry name" value="Acetyltransf_1"/>
    <property type="match status" value="1"/>
</dbReference>
<dbReference type="STRING" id="717772.THIAE_01325"/>
<gene>
    <name evidence="6" type="ORF">THIAE_01325</name>
</gene>
<dbReference type="InterPro" id="IPR050680">
    <property type="entry name" value="YpeA/RimI_acetyltransf"/>
</dbReference>
<dbReference type="SUPFAM" id="SSF55729">
    <property type="entry name" value="Acyl-CoA N-acyltransferases (Nat)"/>
    <property type="match status" value="1"/>
</dbReference>
<feature type="domain" description="N-acetyltransferase" evidence="5">
    <location>
        <begin position="20"/>
        <end position="165"/>
    </location>
</feature>
<dbReference type="InParanoid" id="W0DPP8"/>
<dbReference type="OrthoDB" id="9796919at2"/>
<keyword evidence="2" id="KW-0963">Cytoplasm</keyword>
<dbReference type="EMBL" id="CP007030">
    <property type="protein sequence ID" value="AHF00585.1"/>
    <property type="molecule type" value="Genomic_DNA"/>
</dbReference>
<dbReference type="Gene3D" id="3.40.630.30">
    <property type="match status" value="1"/>
</dbReference>
<evidence type="ECO:0000313" key="7">
    <source>
        <dbReference type="Proteomes" id="UP000005380"/>
    </source>
</evidence>
<protein>
    <submittedName>
        <fullName evidence="6">Alanine acetyltransferase</fullName>
    </submittedName>
</protein>
<dbReference type="KEGG" id="tao:THIAE_01325"/>
<dbReference type="FunCoup" id="W0DPP8">
    <property type="interactions" value="233"/>
</dbReference>
<sequence length="165" mass="18699">MSPYVAYLDLTEPVELPDNTTLRLMNSADLPAVVALEQQNALTPWSLRSFELSLNTKQANWVVYFEATLVGFICANIIVDELHILNLSVAQEYRGQGLATALIMQLCRAVKDVPIRVIYLEVRQSNKVAQKLYRKLGFSLDGVRKGYYQGERGIREDALLMSRDF</sequence>
<dbReference type="AlphaFoldDB" id="W0DPP8"/>
<name>W0DPP8_9GAMM</name>
<dbReference type="NCBIfam" id="TIGR01575">
    <property type="entry name" value="rimI"/>
    <property type="match status" value="1"/>
</dbReference>
<organism evidence="6 7">
    <name type="scientific">Thiomicrospira aerophila AL3</name>
    <dbReference type="NCBI Taxonomy" id="717772"/>
    <lineage>
        <taxon>Bacteria</taxon>
        <taxon>Pseudomonadati</taxon>
        <taxon>Pseudomonadota</taxon>
        <taxon>Gammaproteobacteria</taxon>
        <taxon>Thiotrichales</taxon>
        <taxon>Piscirickettsiaceae</taxon>
        <taxon>Thiomicrospira</taxon>
    </lineage>
</organism>
<dbReference type="PANTHER" id="PTHR43420:SF12">
    <property type="entry name" value="N-ACETYLTRANSFERASE DOMAIN-CONTAINING PROTEIN"/>
    <property type="match status" value="1"/>
</dbReference>
<dbReference type="InterPro" id="IPR016181">
    <property type="entry name" value="Acyl_CoA_acyltransferase"/>
</dbReference>
<evidence type="ECO:0000256" key="1">
    <source>
        <dbReference type="ARBA" id="ARBA00005395"/>
    </source>
</evidence>
<dbReference type="HOGENOM" id="CLU_013985_23_2_6"/>
<dbReference type="eggNOG" id="COG0456">
    <property type="taxonomic scope" value="Bacteria"/>
</dbReference>
<dbReference type="PROSITE" id="PS51186">
    <property type="entry name" value="GNAT"/>
    <property type="match status" value="1"/>
</dbReference>
<keyword evidence="4" id="KW-0012">Acyltransferase</keyword>
<dbReference type="PANTHER" id="PTHR43420">
    <property type="entry name" value="ACETYLTRANSFERASE"/>
    <property type="match status" value="1"/>
</dbReference>
<dbReference type="InterPro" id="IPR006464">
    <property type="entry name" value="AcTrfase_RimI/Ard1"/>
</dbReference>
<keyword evidence="7" id="KW-1185">Reference proteome</keyword>
<evidence type="ECO:0000256" key="2">
    <source>
        <dbReference type="ARBA" id="ARBA00022490"/>
    </source>
</evidence>
<dbReference type="RefSeq" id="WP_006459495.1">
    <property type="nucleotide sequence ID" value="NZ_CP007030.1"/>
</dbReference>
<evidence type="ECO:0000256" key="4">
    <source>
        <dbReference type="ARBA" id="ARBA00023315"/>
    </source>
</evidence>
<evidence type="ECO:0000256" key="3">
    <source>
        <dbReference type="ARBA" id="ARBA00022679"/>
    </source>
</evidence>
<dbReference type="InterPro" id="IPR000182">
    <property type="entry name" value="GNAT_dom"/>
</dbReference>
<evidence type="ECO:0000259" key="5">
    <source>
        <dbReference type="PROSITE" id="PS51186"/>
    </source>
</evidence>
<reference evidence="6 7" key="1">
    <citation type="submission" date="2013-12" db="EMBL/GenBank/DDBJ databases">
        <authorList>
            <consortium name="DOE Joint Genome Institute"/>
            <person name="Kappler U."/>
            <person name="Huntemann M."/>
            <person name="Han J."/>
            <person name="Chen A."/>
            <person name="Kyrpides N."/>
            <person name="Mavromatis K."/>
            <person name="Markowitz V."/>
            <person name="Palaniappan K."/>
            <person name="Ivanova N."/>
            <person name="Schaumberg A."/>
            <person name="Pati A."/>
            <person name="Liolios K."/>
            <person name="Nordberg H.P."/>
            <person name="Cantor M.N."/>
            <person name="Hua S.X."/>
            <person name="Woyke T."/>
        </authorList>
    </citation>
    <scope>NUCLEOTIDE SEQUENCE [LARGE SCALE GENOMIC DNA]</scope>
    <source>
        <strain evidence="7">AL2</strain>
    </source>
</reference>
<evidence type="ECO:0000313" key="6">
    <source>
        <dbReference type="EMBL" id="AHF00585.1"/>
    </source>
</evidence>
<comment type="similarity">
    <text evidence="1">Belongs to the acetyltransferase family. RimI subfamily.</text>
</comment>
<dbReference type="GO" id="GO:0008080">
    <property type="term" value="F:N-acetyltransferase activity"/>
    <property type="evidence" value="ECO:0007669"/>
    <property type="project" value="InterPro"/>
</dbReference>
<keyword evidence="3 6" id="KW-0808">Transferase</keyword>
<accession>W0DPP8</accession>
<proteinExistence type="inferred from homology"/>
<dbReference type="Proteomes" id="UP000005380">
    <property type="component" value="Chromosome"/>
</dbReference>